<evidence type="ECO:0000313" key="9">
    <source>
        <dbReference type="EMBL" id="MDA1362590.1"/>
    </source>
</evidence>
<protein>
    <submittedName>
        <fullName evidence="9">LPXTG cell wall anchor domain-containing protein</fullName>
    </submittedName>
</protein>
<reference evidence="9" key="1">
    <citation type="submission" date="2022-12" db="EMBL/GenBank/DDBJ databases">
        <title>Gycomyces niveus sp.nov.,a novel actinomycete isolated from soil in Shouguan.</title>
        <authorList>
            <person name="Yang X."/>
        </authorList>
    </citation>
    <scope>NUCLEOTIDE SEQUENCE</scope>
    <source>
        <strain evidence="9">NEAU-A15</strain>
    </source>
</reference>
<evidence type="ECO:0000256" key="4">
    <source>
        <dbReference type="ARBA" id="ARBA00023088"/>
    </source>
</evidence>
<feature type="region of interest" description="Disordered" evidence="5">
    <location>
        <begin position="153"/>
        <end position="173"/>
    </location>
</feature>
<evidence type="ECO:0000313" key="10">
    <source>
        <dbReference type="Proteomes" id="UP001146067"/>
    </source>
</evidence>
<proteinExistence type="predicted"/>
<evidence type="ECO:0000256" key="3">
    <source>
        <dbReference type="ARBA" id="ARBA00022729"/>
    </source>
</evidence>
<keyword evidence="2" id="KW-0964">Secreted</keyword>
<feature type="compositionally biased region" description="Acidic residues" evidence="5">
    <location>
        <begin position="157"/>
        <end position="168"/>
    </location>
</feature>
<evidence type="ECO:0000256" key="2">
    <source>
        <dbReference type="ARBA" id="ARBA00022525"/>
    </source>
</evidence>
<feature type="domain" description="Gram-positive cocci surface proteins LPxTG" evidence="8">
    <location>
        <begin position="485"/>
        <end position="522"/>
    </location>
</feature>
<keyword evidence="4" id="KW-0572">Peptidoglycan-anchor</keyword>
<evidence type="ECO:0000256" key="6">
    <source>
        <dbReference type="SAM" id="Phobius"/>
    </source>
</evidence>
<dbReference type="InterPro" id="IPR019931">
    <property type="entry name" value="LPXTG_anchor"/>
</dbReference>
<organism evidence="9 10">
    <name type="scientific">Glycomyces luteolus</name>
    <dbReference type="NCBI Taxonomy" id="2670330"/>
    <lineage>
        <taxon>Bacteria</taxon>
        <taxon>Bacillati</taxon>
        <taxon>Actinomycetota</taxon>
        <taxon>Actinomycetes</taxon>
        <taxon>Glycomycetales</taxon>
        <taxon>Glycomycetaceae</taxon>
        <taxon>Glycomyces</taxon>
    </lineage>
</organism>
<name>A0A9X3T654_9ACTN</name>
<feature type="chain" id="PRO_5040783606" evidence="7">
    <location>
        <begin position="34"/>
        <end position="527"/>
    </location>
</feature>
<sequence length="527" mass="55079">MHSSYPRRAGRRALAVLGAAALGVGAFALPAAAQTPEPAADVVFDEPVEAGADLATGAIHLVFGDDFEPGEHDVTAQLSVYGDGWELAGGTTDDGACALGGTPEQWVNCTAADADAEIDFAFDYLAGAEMPSGEYDYALLIGIDGVNLEPINGTVEVDGDDDNGEDPTEDRPYLHGSTEYTDIKPGEGVQVAADFLQAEPLPEDTAAVVVTAFGSDYVLNGLTRATAGYDNCTAYEDSVSCVVTDFEDLPETVFGFADPITYEVSGSAPGPVEVCGCSYSVRTVNADELEEHYGGVFWDEDSDNLFGLRVVTEPESEFEDPDSGYIGITTAPHPFDLSVAASNAKGAKGDQVLLTVPVKNLGTADAWSFFDGPGSYGLIGELPKGLELVKVDSDGDTVNCFEPDDGYVKDSFPKSDLKNADFVCLFYGLDSGESFDFKFTVKITDANASGKGTLEVAAIDNDGYPGVADAVATNNRADITVNGSGSPKLPKTGTSFGLIIGVAALVLVVGVVLFVLSSRRRKADAAE</sequence>
<dbReference type="Pfam" id="PF00746">
    <property type="entry name" value="Gram_pos_anchor"/>
    <property type="match status" value="1"/>
</dbReference>
<dbReference type="EMBL" id="JAPZVP010000025">
    <property type="protein sequence ID" value="MDA1362590.1"/>
    <property type="molecule type" value="Genomic_DNA"/>
</dbReference>
<dbReference type="AlphaFoldDB" id="A0A9X3T654"/>
<evidence type="ECO:0000256" key="7">
    <source>
        <dbReference type="SAM" id="SignalP"/>
    </source>
</evidence>
<feature type="transmembrane region" description="Helical" evidence="6">
    <location>
        <begin position="496"/>
        <end position="516"/>
    </location>
</feature>
<gene>
    <name evidence="9" type="ORF">O1R50_23410</name>
</gene>
<dbReference type="RefSeq" id="WP_270112677.1">
    <property type="nucleotide sequence ID" value="NZ_JAPZVP010000025.1"/>
</dbReference>
<dbReference type="NCBIfam" id="TIGR01167">
    <property type="entry name" value="LPXTG_anchor"/>
    <property type="match status" value="1"/>
</dbReference>
<accession>A0A9X3T654</accession>
<keyword evidence="1" id="KW-0134">Cell wall</keyword>
<keyword evidence="10" id="KW-1185">Reference proteome</keyword>
<keyword evidence="6" id="KW-0812">Transmembrane</keyword>
<keyword evidence="3 7" id="KW-0732">Signal</keyword>
<evidence type="ECO:0000256" key="5">
    <source>
        <dbReference type="SAM" id="MobiDB-lite"/>
    </source>
</evidence>
<keyword evidence="6" id="KW-1133">Transmembrane helix</keyword>
<comment type="caution">
    <text evidence="9">The sequence shown here is derived from an EMBL/GenBank/DDBJ whole genome shotgun (WGS) entry which is preliminary data.</text>
</comment>
<dbReference type="Proteomes" id="UP001146067">
    <property type="component" value="Unassembled WGS sequence"/>
</dbReference>
<evidence type="ECO:0000256" key="1">
    <source>
        <dbReference type="ARBA" id="ARBA00022512"/>
    </source>
</evidence>
<feature type="signal peptide" evidence="7">
    <location>
        <begin position="1"/>
        <end position="33"/>
    </location>
</feature>
<keyword evidence="6" id="KW-0472">Membrane</keyword>
<evidence type="ECO:0000259" key="8">
    <source>
        <dbReference type="Pfam" id="PF00746"/>
    </source>
</evidence>